<evidence type="ECO:0000256" key="8">
    <source>
        <dbReference type="ARBA" id="ARBA00022989"/>
    </source>
</evidence>
<dbReference type="InterPro" id="IPR001841">
    <property type="entry name" value="Znf_RING"/>
</dbReference>
<accession>A0ABM1EFE1</accession>
<evidence type="ECO:0000256" key="7">
    <source>
        <dbReference type="ARBA" id="ARBA00022833"/>
    </source>
</evidence>
<evidence type="ECO:0000256" key="3">
    <source>
        <dbReference type="ARBA" id="ARBA00022692"/>
    </source>
</evidence>
<keyword evidence="7" id="KW-0862">Zinc</keyword>
<protein>
    <submittedName>
        <fullName evidence="15">E3 ubiquitin-protein ligase MARCH3-like</fullName>
    </submittedName>
</protein>
<feature type="domain" description="RING-type" evidence="12">
    <location>
        <begin position="11"/>
        <end position="57"/>
    </location>
</feature>
<proteinExistence type="predicted"/>
<evidence type="ECO:0000313" key="14">
    <source>
        <dbReference type="Proteomes" id="UP000695022"/>
    </source>
</evidence>
<evidence type="ECO:0000256" key="5">
    <source>
        <dbReference type="ARBA" id="ARBA00022771"/>
    </source>
</evidence>
<name>A0ABM1EFE1_PRICU</name>
<evidence type="ECO:0000256" key="6">
    <source>
        <dbReference type="ARBA" id="ARBA00022786"/>
    </source>
</evidence>
<comment type="subcellular location">
    <subcellularLocation>
        <location evidence="1">Membrane</location>
        <topology evidence="1">Multi-pass membrane protein</topology>
    </subcellularLocation>
</comment>
<gene>
    <name evidence="15" type="primary">LOC106811720</name>
</gene>
<keyword evidence="3 11" id="KW-0812">Transmembrane</keyword>
<keyword evidence="9 11" id="KW-0472">Membrane</keyword>
<dbReference type="RefSeq" id="XP_014670912.1">
    <property type="nucleotide sequence ID" value="XM_014815426.1"/>
</dbReference>
<evidence type="ECO:0000256" key="9">
    <source>
        <dbReference type="ARBA" id="ARBA00023136"/>
    </source>
</evidence>
<keyword evidence="2" id="KW-0808">Transferase</keyword>
<dbReference type="InterPro" id="IPR011016">
    <property type="entry name" value="Znf_RING-CH"/>
</dbReference>
<evidence type="ECO:0000313" key="15">
    <source>
        <dbReference type="RefSeq" id="XP_014670912.1"/>
    </source>
</evidence>
<keyword evidence="4" id="KW-0479">Metal-binding</keyword>
<evidence type="ECO:0000256" key="11">
    <source>
        <dbReference type="SAM" id="Phobius"/>
    </source>
</evidence>
<dbReference type="Gene3D" id="3.30.40.10">
    <property type="entry name" value="Zinc/RING finger domain, C3HC4 (zinc finger)"/>
    <property type="match status" value="1"/>
</dbReference>
<dbReference type="PROSITE" id="PS50089">
    <property type="entry name" value="ZF_RING_2"/>
    <property type="match status" value="1"/>
</dbReference>
<feature type="non-terminal residue" evidence="15">
    <location>
        <position position="1"/>
    </location>
</feature>
<evidence type="ECO:0000259" key="12">
    <source>
        <dbReference type="PROSITE" id="PS50089"/>
    </source>
</evidence>
<dbReference type="GeneID" id="106811720"/>
<evidence type="ECO:0000256" key="4">
    <source>
        <dbReference type="ARBA" id="ARBA00022723"/>
    </source>
</evidence>
<evidence type="ECO:0000256" key="10">
    <source>
        <dbReference type="PROSITE-ProRule" id="PRU00175"/>
    </source>
</evidence>
<dbReference type="PANTHER" id="PTHR46065:SF3">
    <property type="entry name" value="FI20425P1"/>
    <property type="match status" value="1"/>
</dbReference>
<feature type="transmembrane region" description="Helical" evidence="11">
    <location>
        <begin position="123"/>
        <end position="142"/>
    </location>
</feature>
<evidence type="ECO:0000256" key="1">
    <source>
        <dbReference type="ARBA" id="ARBA00004141"/>
    </source>
</evidence>
<dbReference type="Pfam" id="PF12906">
    <property type="entry name" value="RINGv"/>
    <property type="match status" value="1"/>
</dbReference>
<evidence type="ECO:0000259" key="13">
    <source>
        <dbReference type="PROSITE" id="PS51292"/>
    </source>
</evidence>
<dbReference type="PROSITE" id="PS51292">
    <property type="entry name" value="ZF_RING_CH"/>
    <property type="match status" value="1"/>
</dbReference>
<dbReference type="SMART" id="SM00744">
    <property type="entry name" value="RINGv"/>
    <property type="match status" value="1"/>
</dbReference>
<organism evidence="14 15">
    <name type="scientific">Priapulus caudatus</name>
    <name type="common">Priapulid worm</name>
    <dbReference type="NCBI Taxonomy" id="37621"/>
    <lineage>
        <taxon>Eukaryota</taxon>
        <taxon>Metazoa</taxon>
        <taxon>Ecdysozoa</taxon>
        <taxon>Scalidophora</taxon>
        <taxon>Priapulida</taxon>
        <taxon>Priapulimorpha</taxon>
        <taxon>Priapulimorphida</taxon>
        <taxon>Priapulidae</taxon>
        <taxon>Priapulus</taxon>
    </lineage>
</organism>
<dbReference type="PANTHER" id="PTHR46065">
    <property type="entry name" value="E3 UBIQUITIN-PROTEIN LIGASE MARCH 2/3 FAMILY MEMBER"/>
    <property type="match status" value="1"/>
</dbReference>
<keyword evidence="8 11" id="KW-1133">Transmembrane helix</keyword>
<keyword evidence="6" id="KW-0833">Ubl conjugation pathway</keyword>
<sequence>HYSVFSEATFCRICHDVDREERLISPCRCTGSIGTVHQSCVEKWLMSSNTDACELCRFHYITQKQTRPFLEWLKEPPSRQDQRHLIGDVVCFLVLAPLASVSAWLCIKGVLHYVQWENQWEAAGLICLTSFLIIIFLVWCCISSHYHYKVFKEWQSKNPIVRVVGICELDSTRNNTHAHNAQEDMIFEEQEESENSYTDNGQRFPATDDVAIGFPSLLGAAANTVPYRDCETEAATEEQAQCSDPLRETLV</sequence>
<dbReference type="InterPro" id="IPR013083">
    <property type="entry name" value="Znf_RING/FYVE/PHD"/>
</dbReference>
<keyword evidence="5 10" id="KW-0863">Zinc-finger</keyword>
<reference evidence="15" key="1">
    <citation type="submission" date="2025-08" db="UniProtKB">
        <authorList>
            <consortium name="RefSeq"/>
        </authorList>
    </citation>
    <scope>IDENTIFICATION</scope>
</reference>
<dbReference type="Proteomes" id="UP000695022">
    <property type="component" value="Unplaced"/>
</dbReference>
<keyword evidence="14" id="KW-1185">Reference proteome</keyword>
<feature type="transmembrane region" description="Helical" evidence="11">
    <location>
        <begin position="89"/>
        <end position="111"/>
    </location>
</feature>
<evidence type="ECO:0000256" key="2">
    <source>
        <dbReference type="ARBA" id="ARBA00022679"/>
    </source>
</evidence>
<dbReference type="SUPFAM" id="SSF57850">
    <property type="entry name" value="RING/U-box"/>
    <property type="match status" value="1"/>
</dbReference>
<feature type="domain" description="RING-CH-type" evidence="13">
    <location>
        <begin position="3"/>
        <end position="63"/>
    </location>
</feature>